<dbReference type="PANTHER" id="PTHR21142:SF2">
    <property type="entry name" value="BETA-SARCOGLYCAN"/>
    <property type="match status" value="1"/>
</dbReference>
<evidence type="ECO:0000256" key="12">
    <source>
        <dbReference type="ARBA" id="ARBA00023157"/>
    </source>
</evidence>
<evidence type="ECO:0000256" key="1">
    <source>
        <dbReference type="ARBA" id="ARBA00002860"/>
    </source>
</evidence>
<keyword evidence="7" id="KW-0963">Cytoplasm</keyword>
<protein>
    <recommendedName>
        <fullName evidence="5">Beta-sarcoglycan</fullName>
    </recommendedName>
</protein>
<dbReference type="GeneID" id="101854825"/>
<evidence type="ECO:0000256" key="8">
    <source>
        <dbReference type="ARBA" id="ARBA00022692"/>
    </source>
</evidence>
<evidence type="ECO:0000256" key="14">
    <source>
        <dbReference type="ARBA" id="ARBA00023212"/>
    </source>
</evidence>
<evidence type="ECO:0000256" key="3">
    <source>
        <dbReference type="ARBA" id="ARBA00004274"/>
    </source>
</evidence>
<accession>A0ABM0K4A3</accession>
<keyword evidence="10 17" id="KW-1133">Transmembrane helix</keyword>
<comment type="similarity">
    <text evidence="4">Belongs to the sarcoglycan beta/delta/gamma/zeta family.</text>
</comment>
<evidence type="ECO:0000256" key="16">
    <source>
        <dbReference type="SAM" id="MobiDB-lite"/>
    </source>
</evidence>
<name>A0ABM0K4A3_APLCA</name>
<comment type="function">
    <text evidence="1">Component of the sarcoglycan complex, a subcomplex of the dystrophin-glycoprotein complex which forms a link between the F-actin cytoskeleton and the extracellular matrix.</text>
</comment>
<dbReference type="InterPro" id="IPR006875">
    <property type="entry name" value="Sarcoglycan"/>
</dbReference>
<keyword evidence="9" id="KW-0735">Signal-anchor</keyword>
<dbReference type="PANTHER" id="PTHR21142">
    <property type="entry name" value="SARCOGLYCANS"/>
    <property type="match status" value="1"/>
</dbReference>
<keyword evidence="11 17" id="KW-0472">Membrane</keyword>
<evidence type="ECO:0000313" key="18">
    <source>
        <dbReference type="Proteomes" id="UP000694888"/>
    </source>
</evidence>
<evidence type="ECO:0000256" key="6">
    <source>
        <dbReference type="ARBA" id="ARBA00022475"/>
    </source>
</evidence>
<evidence type="ECO:0000256" key="17">
    <source>
        <dbReference type="SAM" id="Phobius"/>
    </source>
</evidence>
<keyword evidence="14" id="KW-0206">Cytoskeleton</keyword>
<feature type="region of interest" description="Disordered" evidence="16">
    <location>
        <begin position="1"/>
        <end position="33"/>
    </location>
</feature>
<proteinExistence type="inferred from homology"/>
<keyword evidence="12" id="KW-1015">Disulfide bond</keyword>
<dbReference type="InterPro" id="IPR027659">
    <property type="entry name" value="Sgcb"/>
</dbReference>
<evidence type="ECO:0000256" key="11">
    <source>
        <dbReference type="ARBA" id="ARBA00023136"/>
    </source>
</evidence>
<evidence type="ECO:0000313" key="19">
    <source>
        <dbReference type="RefSeq" id="XP_005108401.2"/>
    </source>
</evidence>
<keyword evidence="6" id="KW-1003">Cell membrane</keyword>
<reference evidence="19" key="1">
    <citation type="submission" date="2025-08" db="UniProtKB">
        <authorList>
            <consortium name="RefSeq"/>
        </authorList>
    </citation>
    <scope>IDENTIFICATION</scope>
</reference>
<evidence type="ECO:0000256" key="4">
    <source>
        <dbReference type="ARBA" id="ARBA00007574"/>
    </source>
</evidence>
<gene>
    <name evidence="19" type="primary">LOC101854825</name>
</gene>
<evidence type="ECO:0000256" key="7">
    <source>
        <dbReference type="ARBA" id="ARBA00022490"/>
    </source>
</evidence>
<evidence type="ECO:0000256" key="5">
    <source>
        <dbReference type="ARBA" id="ARBA00015329"/>
    </source>
</evidence>
<comment type="subunit">
    <text evidence="15">Cross-link to form 2 major subcomplexes: one consisting of SGCB, SGCD and SGCG and the other consisting of SGCB and SGCD. The association between SGCB and SGCG is particularly strong while SGCA is loosely associated with the other sarcoglycans.</text>
</comment>
<keyword evidence="18" id="KW-1185">Reference proteome</keyword>
<evidence type="ECO:0000256" key="13">
    <source>
        <dbReference type="ARBA" id="ARBA00023180"/>
    </source>
</evidence>
<keyword evidence="8 17" id="KW-0812">Transmembrane</keyword>
<dbReference type="RefSeq" id="XP_005108401.2">
    <property type="nucleotide sequence ID" value="XM_005108344.3"/>
</dbReference>
<sequence length="339" mass="36480">MSAADMEGASMGDMSTLGRRNDARSPMSAGHLSASTMSMRAKAQRKRRANAQHNSNFRAGYVPVDEEVLHRTGIRGRKRYFLYCTLIILLIVALLNAAVTVWLIYILGMTHNGLTTIELTSMEGRDFMRVLADARIISLSFSDNASLGARYNSSLKMTAEDSKARVMSVGGGRSSVTLEGGNVTVTSDDFSVRTAEGEEPLSPDLPTLTNLGILTNLLVDNVTATEITSVEYISDLYLESALNQVEVTGSEGVEVISGQEVDMKGSEIFLESQTSLIFAAGRGVYVDPAMPQVTTSDPIDPNLLTYKVCVCQSGSLFAVPVTRPGVSCDVGPQIQTLCE</sequence>
<comment type="subcellular location">
    <subcellularLocation>
        <location evidence="3">Cell membrane</location>
        <location evidence="3">Sarcolemma</location>
        <topology evidence="3">Single-pass type II membrane protein</topology>
    </subcellularLocation>
    <subcellularLocation>
        <location evidence="2">Cytoplasm</location>
        <location evidence="2">Cytoskeleton</location>
    </subcellularLocation>
</comment>
<evidence type="ECO:0000256" key="15">
    <source>
        <dbReference type="ARBA" id="ARBA00026041"/>
    </source>
</evidence>
<evidence type="ECO:0000256" key="9">
    <source>
        <dbReference type="ARBA" id="ARBA00022968"/>
    </source>
</evidence>
<dbReference type="Pfam" id="PF04790">
    <property type="entry name" value="Sarcoglycan_1"/>
    <property type="match status" value="1"/>
</dbReference>
<dbReference type="Proteomes" id="UP000694888">
    <property type="component" value="Unplaced"/>
</dbReference>
<evidence type="ECO:0000256" key="10">
    <source>
        <dbReference type="ARBA" id="ARBA00022989"/>
    </source>
</evidence>
<feature type="transmembrane region" description="Helical" evidence="17">
    <location>
        <begin position="80"/>
        <end position="105"/>
    </location>
</feature>
<organism evidence="18 19">
    <name type="scientific">Aplysia californica</name>
    <name type="common">California sea hare</name>
    <dbReference type="NCBI Taxonomy" id="6500"/>
    <lineage>
        <taxon>Eukaryota</taxon>
        <taxon>Metazoa</taxon>
        <taxon>Spiralia</taxon>
        <taxon>Lophotrochozoa</taxon>
        <taxon>Mollusca</taxon>
        <taxon>Gastropoda</taxon>
        <taxon>Heterobranchia</taxon>
        <taxon>Euthyneura</taxon>
        <taxon>Tectipleura</taxon>
        <taxon>Aplysiida</taxon>
        <taxon>Aplysioidea</taxon>
        <taxon>Aplysiidae</taxon>
        <taxon>Aplysia</taxon>
    </lineage>
</organism>
<evidence type="ECO:0000256" key="2">
    <source>
        <dbReference type="ARBA" id="ARBA00004245"/>
    </source>
</evidence>
<keyword evidence="13" id="KW-0325">Glycoprotein</keyword>